<evidence type="ECO:0000313" key="1">
    <source>
        <dbReference type="EMBL" id="GCB35000.1"/>
    </source>
</evidence>
<keyword evidence="2" id="KW-1185">Reference proteome</keyword>
<dbReference type="Gene3D" id="3.40.50.150">
    <property type="entry name" value="Vaccinia Virus protein VP39"/>
    <property type="match status" value="1"/>
</dbReference>
<proteinExistence type="predicted"/>
<comment type="caution">
    <text evidence="1">The sequence shown here is derived from an EMBL/GenBank/DDBJ whole genome shotgun (WGS) entry which is preliminary data.</text>
</comment>
<name>A0A401LTU2_9BACE</name>
<dbReference type="EMBL" id="BHWB01000005">
    <property type="protein sequence ID" value="GCB35000.1"/>
    <property type="molecule type" value="Genomic_DNA"/>
</dbReference>
<dbReference type="InterPro" id="IPR029063">
    <property type="entry name" value="SAM-dependent_MTases_sf"/>
</dbReference>
<dbReference type="SUPFAM" id="SSF53335">
    <property type="entry name" value="S-adenosyl-L-methionine-dependent methyltransferases"/>
    <property type="match status" value="1"/>
</dbReference>
<dbReference type="AlphaFoldDB" id="A0A401LTU2"/>
<evidence type="ECO:0000313" key="2">
    <source>
        <dbReference type="Proteomes" id="UP000288079"/>
    </source>
</evidence>
<dbReference type="Proteomes" id="UP000288079">
    <property type="component" value="Unassembled WGS sequence"/>
</dbReference>
<gene>
    <name evidence="1" type="ORF">KGMB02408_19450</name>
</gene>
<protein>
    <recommendedName>
        <fullName evidence="3">23S rRNA (Adenine(2030)-N(6))-methyltransferase RlmJ</fullName>
    </recommendedName>
</protein>
<accession>A0A401LTU2</accession>
<evidence type="ECO:0008006" key="3">
    <source>
        <dbReference type="Google" id="ProtNLM"/>
    </source>
</evidence>
<sequence length="281" mass="32010">MIMGYSHYGKQAEVWKHLPLCDIIAQEQPTTYIETNSASANYTLTHTPEQQYGIYHFIEKGKENPVNNSIYFRLENEAMQMNQYIGSPGLAMSILKDTCQYIFFDLDTEALQNIEEFGRKQTLTKQIILHNIDSLTGMMKLLPELSPNAFIHIDPYVINEPGSNGLTYLDIFIEATKLDLKCLLWYGYQTHNEKRELEELIRSSCKLENKHSISCHELTLKIIEPDTQPCTPGVLGSGLLASNISSISNTQIGKYCDLLIDLYKGSSYRGYNGDLYKDIIL</sequence>
<reference evidence="1 2" key="1">
    <citation type="submission" date="2018-10" db="EMBL/GenBank/DDBJ databases">
        <title>Draft Genome Sequence of Bacteroides sp. KCTC 15687.</title>
        <authorList>
            <person name="Yu S.Y."/>
            <person name="Kim J.S."/>
            <person name="Oh B.S."/>
            <person name="Park S.H."/>
            <person name="Kang S.W."/>
            <person name="Park J.E."/>
            <person name="Choi S.H."/>
            <person name="Han K.I."/>
            <person name="Lee K.C."/>
            <person name="Eom M.K."/>
            <person name="Suh M.K."/>
            <person name="Lee D.H."/>
            <person name="Yoon H."/>
            <person name="Kim B."/>
            <person name="Yang S.J."/>
            <person name="Lee J.S."/>
            <person name="Lee J.H."/>
        </authorList>
    </citation>
    <scope>NUCLEOTIDE SEQUENCE [LARGE SCALE GENOMIC DNA]</scope>
    <source>
        <strain evidence="1 2">KCTC 15687</strain>
    </source>
</reference>
<organism evidence="1 2">
    <name type="scientific">Bacteroides faecalis</name>
    <dbReference type="NCBI Taxonomy" id="2447885"/>
    <lineage>
        <taxon>Bacteria</taxon>
        <taxon>Pseudomonadati</taxon>
        <taxon>Bacteroidota</taxon>
        <taxon>Bacteroidia</taxon>
        <taxon>Bacteroidales</taxon>
        <taxon>Bacteroidaceae</taxon>
        <taxon>Bacteroides</taxon>
    </lineage>
</organism>